<feature type="domain" description="DDE Tnp4" evidence="3">
    <location>
        <begin position="49"/>
        <end position="110"/>
    </location>
</feature>
<gene>
    <name evidence="4" type="ORF">SAZU_5680</name>
</gene>
<keyword evidence="5" id="KW-1185">Reference proteome</keyword>
<dbReference type="InterPro" id="IPR011991">
    <property type="entry name" value="ArsR-like_HTH"/>
</dbReference>
<evidence type="ECO:0000313" key="5">
    <source>
        <dbReference type="Proteomes" id="UP000053859"/>
    </source>
</evidence>
<dbReference type="InterPro" id="IPR036390">
    <property type="entry name" value="WH_DNA-bd_sf"/>
</dbReference>
<dbReference type="InterPro" id="IPR027806">
    <property type="entry name" value="HARBI1_dom"/>
</dbReference>
<evidence type="ECO:0000256" key="2">
    <source>
        <dbReference type="ARBA" id="ARBA00022723"/>
    </source>
</evidence>
<dbReference type="InterPro" id="IPR036388">
    <property type="entry name" value="WH-like_DNA-bd_sf"/>
</dbReference>
<reference evidence="4" key="1">
    <citation type="journal article" date="2015" name="Genome Announc.">
        <title>Draft Genome Sequence of Thiostrepton-Producing Streptomyces azureus ATCC 14921.</title>
        <authorList>
            <person name="Sakihara K."/>
            <person name="Maeda J."/>
            <person name="Tashiro K."/>
            <person name="Fujino Y."/>
            <person name="Kuhara S."/>
            <person name="Ohshima T."/>
            <person name="Ogata S."/>
            <person name="Doi K."/>
        </authorList>
    </citation>
    <scope>NUCLEOTIDE SEQUENCE [LARGE SCALE GENOMIC DNA]</scope>
    <source>
        <strain evidence="4">ATCC14921</strain>
    </source>
</reference>
<proteinExistence type="predicted"/>
<evidence type="ECO:0000256" key="1">
    <source>
        <dbReference type="ARBA" id="ARBA00001968"/>
    </source>
</evidence>
<name>A0A0K8PSJ4_STRAJ</name>
<dbReference type="Proteomes" id="UP000053859">
    <property type="component" value="Unassembled WGS sequence"/>
</dbReference>
<dbReference type="RefSeq" id="WP_423587650.1">
    <property type="nucleotide sequence ID" value="NZ_JBMVCF010000046.1"/>
</dbReference>
<evidence type="ECO:0000259" key="3">
    <source>
        <dbReference type="Pfam" id="PF13359"/>
    </source>
</evidence>
<keyword evidence="2" id="KW-0479">Metal-binding</keyword>
<sequence>MAFETDELVAQATGYRCLHEGIDVLSCQAPDLHDVPNRFRREGMTHVILDGTLIESDRLAGVRENGNDLWFSQKHKTFGGNIQFLAAPDGTPLWVSDVEPGSTPDITAVQPGPAAPARVSWLRRPLQSEISQSEMCAELGASKPTVNRGFKELRECGLVWSLEDGLYQIHPLVTGGKVSSAVMAVPEIKAAEPERFTEQRRARYAAQMANLAPTG</sequence>
<dbReference type="Gene3D" id="1.10.10.10">
    <property type="entry name" value="Winged helix-like DNA-binding domain superfamily/Winged helix DNA-binding domain"/>
    <property type="match status" value="1"/>
</dbReference>
<dbReference type="GO" id="GO:0046872">
    <property type="term" value="F:metal ion binding"/>
    <property type="evidence" value="ECO:0007669"/>
    <property type="project" value="UniProtKB-KW"/>
</dbReference>
<dbReference type="CDD" id="cd00090">
    <property type="entry name" value="HTH_ARSR"/>
    <property type="match status" value="1"/>
</dbReference>
<evidence type="ECO:0000313" key="4">
    <source>
        <dbReference type="EMBL" id="GAP50821.1"/>
    </source>
</evidence>
<dbReference type="SUPFAM" id="SSF46785">
    <property type="entry name" value="Winged helix' DNA-binding domain"/>
    <property type="match status" value="1"/>
</dbReference>
<organism evidence="4 5">
    <name type="scientific">Streptomyces azureus</name>
    <dbReference type="NCBI Taxonomy" id="146537"/>
    <lineage>
        <taxon>Bacteria</taxon>
        <taxon>Bacillati</taxon>
        <taxon>Actinomycetota</taxon>
        <taxon>Actinomycetes</taxon>
        <taxon>Kitasatosporales</taxon>
        <taxon>Streptomycetaceae</taxon>
        <taxon>Streptomyces</taxon>
    </lineage>
</organism>
<accession>A0A0K8PSJ4</accession>
<dbReference type="AlphaFoldDB" id="A0A0K8PSJ4"/>
<protein>
    <submittedName>
        <fullName evidence="4">Transposase</fullName>
    </submittedName>
</protein>
<comment type="cofactor">
    <cofactor evidence="1">
        <name>a divalent metal cation</name>
        <dbReference type="ChEBI" id="CHEBI:60240"/>
    </cofactor>
</comment>
<dbReference type="PATRIC" id="fig|146537.3.peg.5979"/>
<dbReference type="EMBL" id="DF968352">
    <property type="protein sequence ID" value="GAP50821.1"/>
    <property type="molecule type" value="Genomic_DNA"/>
</dbReference>
<dbReference type="Pfam" id="PF13359">
    <property type="entry name" value="DDE_Tnp_4"/>
    <property type="match status" value="1"/>
</dbReference>